<dbReference type="eggNOG" id="ENOG50318BZ">
    <property type="taxonomic scope" value="Bacteria"/>
</dbReference>
<evidence type="ECO:0000313" key="2">
    <source>
        <dbReference type="EMBL" id="ACT51704.1"/>
    </source>
</evidence>
<name>C6XAG3_METGS</name>
<organism evidence="2 3">
    <name type="scientific">Methylovorus glucosotrophus (strain SIP3-4)</name>
    <dbReference type="NCBI Taxonomy" id="582744"/>
    <lineage>
        <taxon>Bacteria</taxon>
        <taxon>Pseudomonadati</taxon>
        <taxon>Pseudomonadota</taxon>
        <taxon>Betaproteobacteria</taxon>
        <taxon>Nitrosomonadales</taxon>
        <taxon>Methylophilaceae</taxon>
        <taxon>Methylovorus</taxon>
    </lineage>
</organism>
<reference evidence="2 3" key="2">
    <citation type="journal article" date="2011" name="J. Bacteriol.">
        <title>Genomes of three methylotrophs from a single niche uncover genetic and metabolic divergence of Methylophilaceae.</title>
        <authorList>
            <person name="Lapidus A."/>
            <person name="Clum A."/>
            <person name="Labutti K."/>
            <person name="Kaluzhnaya M.G."/>
            <person name="Lim S."/>
            <person name="Beck D.A."/>
            <person name="Glavina Del Rio T."/>
            <person name="Nolan M."/>
            <person name="Mavromatis K."/>
            <person name="Huntemann M."/>
            <person name="Lucas S."/>
            <person name="Lidstrom M.E."/>
            <person name="Ivanova N."/>
            <person name="Chistoserdova L."/>
        </authorList>
    </citation>
    <scope>NUCLEOTIDE SEQUENCE [LARGE SCALE GENOMIC DNA]</scope>
    <source>
        <strain evidence="2 3">SIP3-4</strain>
    </source>
</reference>
<protein>
    <submittedName>
        <fullName evidence="2">Uncharacterized protein</fullName>
    </submittedName>
</protein>
<proteinExistence type="predicted"/>
<evidence type="ECO:0000313" key="3">
    <source>
        <dbReference type="Proteomes" id="UP000002743"/>
    </source>
</evidence>
<sequence length="266" mass="29364" precursor="true">MNHVKRLSVAGLVACSLFNLPAFAADEAVAEASPHTLTTNIGFFGQYVFRGITYTNERPAVQGGFDYAHSSGLYLGVWGTNVDKNALYGNTLEVDIYGGYLHQFTPDLSLNVGFLQFYYPDNEKIAGQSANTTELNGALGYKWFTLKYSRAVTDFFGYNTKSIGGTLGHGDTKGTDYIELNFNYKLPVQDINLVAHAGHQRVENYGDLSYSDYLIGLNKDFSVGKSEGWNAGFNYTGTNADGDLWVDAKGRKTGDDHLVLFIRRTF</sequence>
<dbReference type="AlphaFoldDB" id="C6XAG3"/>
<dbReference type="STRING" id="582744.Msip34_2467"/>
<dbReference type="NCBIfam" id="TIGR02001">
    <property type="entry name" value="gcw_chp"/>
    <property type="match status" value="1"/>
</dbReference>
<reference evidence="3" key="1">
    <citation type="submission" date="2009-07" db="EMBL/GenBank/DDBJ databases">
        <title>Complete sequence of chromosome of Methylovorus sp. SIP3-4.</title>
        <authorList>
            <person name="Lucas S."/>
            <person name="Copeland A."/>
            <person name="Lapidus A."/>
            <person name="Glavina del Rio T."/>
            <person name="Tice H."/>
            <person name="Bruce D."/>
            <person name="Goodwin L."/>
            <person name="Pitluck S."/>
            <person name="Clum A."/>
            <person name="Larimer F."/>
            <person name="Land M."/>
            <person name="Hauser L."/>
            <person name="Kyrpides N."/>
            <person name="Mikhailova N."/>
            <person name="Kayluzhnaya M."/>
            <person name="Chistoserdova L."/>
        </authorList>
    </citation>
    <scope>NUCLEOTIDE SEQUENCE [LARGE SCALE GENOMIC DNA]</scope>
    <source>
        <strain evidence="3">SIP3-4</strain>
    </source>
</reference>
<feature type="chain" id="PRO_5002970929" evidence="1">
    <location>
        <begin position="25"/>
        <end position="266"/>
    </location>
</feature>
<gene>
    <name evidence="2" type="ordered locus">Msip34_2467</name>
</gene>
<dbReference type="InterPro" id="IPR010239">
    <property type="entry name" value="CHP02001"/>
</dbReference>
<dbReference type="KEGG" id="mei:Msip34_2467"/>
<feature type="signal peptide" evidence="1">
    <location>
        <begin position="1"/>
        <end position="24"/>
    </location>
</feature>
<dbReference type="RefSeq" id="WP_015830966.1">
    <property type="nucleotide sequence ID" value="NC_012969.1"/>
</dbReference>
<keyword evidence="1" id="KW-0732">Signal</keyword>
<evidence type="ECO:0000256" key="1">
    <source>
        <dbReference type="SAM" id="SignalP"/>
    </source>
</evidence>
<dbReference type="HOGENOM" id="CLU_074587_2_0_4"/>
<keyword evidence="3" id="KW-1185">Reference proteome</keyword>
<accession>C6XAG3</accession>
<dbReference type="Pfam" id="PF09694">
    <property type="entry name" value="Gcw_chp"/>
    <property type="match status" value="1"/>
</dbReference>
<dbReference type="Proteomes" id="UP000002743">
    <property type="component" value="Chromosome"/>
</dbReference>
<dbReference type="OrthoDB" id="9793561at2"/>
<dbReference type="EMBL" id="CP001674">
    <property type="protein sequence ID" value="ACT51704.1"/>
    <property type="molecule type" value="Genomic_DNA"/>
</dbReference>